<accession>A0A918N437</accession>
<dbReference type="EMBL" id="BMWS01000019">
    <property type="protein sequence ID" value="GGX24804.1"/>
    <property type="molecule type" value="Genomic_DNA"/>
</dbReference>
<keyword evidence="2" id="KW-1185">Reference proteome</keyword>
<organism evidence="1 2">
    <name type="scientific">Aquimarina muelleri</name>
    <dbReference type="NCBI Taxonomy" id="279356"/>
    <lineage>
        <taxon>Bacteria</taxon>
        <taxon>Pseudomonadati</taxon>
        <taxon>Bacteroidota</taxon>
        <taxon>Flavobacteriia</taxon>
        <taxon>Flavobacteriales</taxon>
        <taxon>Flavobacteriaceae</taxon>
        <taxon>Aquimarina</taxon>
    </lineage>
</organism>
<comment type="caution">
    <text evidence="1">The sequence shown here is derived from an EMBL/GenBank/DDBJ whole genome shotgun (WGS) entry which is preliminary data.</text>
</comment>
<proteinExistence type="predicted"/>
<dbReference type="Proteomes" id="UP000601108">
    <property type="component" value="Unassembled WGS sequence"/>
</dbReference>
<sequence length="136" mass="15807">MGLKEKRFSKTFQEEKYPALKEEINKALGFDITIEVAWDTLFEDRFMHLYEDTYPKIYFQPLVFAFTAITVDELGKEALQESLHKIVICNTSDHHNPERAYSFTDGVLTVDFSPVLNADKIEERTDVLQQILENAL</sequence>
<gene>
    <name evidence="1" type="ORF">GCM10007384_27310</name>
</gene>
<evidence type="ECO:0000313" key="2">
    <source>
        <dbReference type="Proteomes" id="UP000601108"/>
    </source>
</evidence>
<evidence type="ECO:0000313" key="1">
    <source>
        <dbReference type="EMBL" id="GGX24804.1"/>
    </source>
</evidence>
<dbReference type="RefSeq" id="WP_027412468.1">
    <property type="nucleotide sequence ID" value="NZ_BMWS01000019.1"/>
</dbReference>
<dbReference type="AlphaFoldDB" id="A0A918N437"/>
<protein>
    <submittedName>
        <fullName evidence="1">Uncharacterized protein</fullName>
    </submittedName>
</protein>
<reference evidence="1 2" key="1">
    <citation type="journal article" date="2014" name="Int. J. Syst. Evol. Microbiol.">
        <title>Complete genome sequence of Corynebacterium casei LMG S-19264T (=DSM 44701T), isolated from a smear-ripened cheese.</title>
        <authorList>
            <consortium name="US DOE Joint Genome Institute (JGI-PGF)"/>
            <person name="Walter F."/>
            <person name="Albersmeier A."/>
            <person name="Kalinowski J."/>
            <person name="Ruckert C."/>
        </authorList>
    </citation>
    <scope>NUCLEOTIDE SEQUENCE [LARGE SCALE GENOMIC DNA]</scope>
    <source>
        <strain evidence="1 2">KCTC 12285</strain>
    </source>
</reference>
<name>A0A918N437_9FLAO</name>